<dbReference type="Proteomes" id="UP000799755">
    <property type="component" value="Unassembled WGS sequence"/>
</dbReference>
<evidence type="ECO:0000313" key="1">
    <source>
        <dbReference type="EMBL" id="KAF2470899.1"/>
    </source>
</evidence>
<accession>A0ACB6QV25</accession>
<reference evidence="1" key="1">
    <citation type="journal article" date="2020" name="Stud. Mycol.">
        <title>101 Dothideomycetes genomes: a test case for predicting lifestyles and emergence of pathogens.</title>
        <authorList>
            <person name="Haridas S."/>
            <person name="Albert R."/>
            <person name="Binder M."/>
            <person name="Bloem J."/>
            <person name="Labutti K."/>
            <person name="Salamov A."/>
            <person name="Andreopoulos B."/>
            <person name="Baker S."/>
            <person name="Barry K."/>
            <person name="Bills G."/>
            <person name="Bluhm B."/>
            <person name="Cannon C."/>
            <person name="Castanera R."/>
            <person name="Culley D."/>
            <person name="Daum C."/>
            <person name="Ezra D."/>
            <person name="Gonzalez J."/>
            <person name="Henrissat B."/>
            <person name="Kuo A."/>
            <person name="Liang C."/>
            <person name="Lipzen A."/>
            <person name="Lutzoni F."/>
            <person name="Magnuson J."/>
            <person name="Mondo S."/>
            <person name="Nolan M."/>
            <person name="Ohm R."/>
            <person name="Pangilinan J."/>
            <person name="Park H.-J."/>
            <person name="Ramirez L."/>
            <person name="Alfaro M."/>
            <person name="Sun H."/>
            <person name="Tritt A."/>
            <person name="Yoshinaga Y."/>
            <person name="Zwiers L.-H."/>
            <person name="Turgeon B."/>
            <person name="Goodwin S."/>
            <person name="Spatafora J."/>
            <person name="Crous P."/>
            <person name="Grigoriev I."/>
        </authorList>
    </citation>
    <scope>NUCLEOTIDE SEQUENCE</scope>
    <source>
        <strain evidence="1">ATCC 200398</strain>
    </source>
</reference>
<gene>
    <name evidence="1" type="ORF">BDR25DRAFT_28039</name>
</gene>
<dbReference type="EMBL" id="MU003506">
    <property type="protein sequence ID" value="KAF2470899.1"/>
    <property type="molecule type" value="Genomic_DNA"/>
</dbReference>
<keyword evidence="2" id="KW-1185">Reference proteome</keyword>
<proteinExistence type="predicted"/>
<organism evidence="1 2">
    <name type="scientific">Lindgomyces ingoldianus</name>
    <dbReference type="NCBI Taxonomy" id="673940"/>
    <lineage>
        <taxon>Eukaryota</taxon>
        <taxon>Fungi</taxon>
        <taxon>Dikarya</taxon>
        <taxon>Ascomycota</taxon>
        <taxon>Pezizomycotina</taxon>
        <taxon>Dothideomycetes</taxon>
        <taxon>Pleosporomycetidae</taxon>
        <taxon>Pleosporales</taxon>
        <taxon>Lindgomycetaceae</taxon>
        <taxon>Lindgomyces</taxon>
    </lineage>
</organism>
<comment type="caution">
    <text evidence="1">The sequence shown here is derived from an EMBL/GenBank/DDBJ whole genome shotgun (WGS) entry which is preliminary data.</text>
</comment>
<name>A0ACB6QV25_9PLEO</name>
<protein>
    <submittedName>
        <fullName evidence="1">Amino acid transporter</fullName>
    </submittedName>
</protein>
<evidence type="ECO:0000313" key="2">
    <source>
        <dbReference type="Proteomes" id="UP000799755"/>
    </source>
</evidence>
<sequence>MERKSQENVQPTSTPGYSPSDDNVEVGEVLNASGHKQELERQFSLLSICAVGICTGNAWAALGGSIVLALYNGGPPGVIYEFIAVSFFYWLIASCIAELASAIPSSAGVYHWASITAGKYGRSVGYFAGWWNFFGWVFGAASLSAILANQIVSMYGLFHTSYAYQRWHVFITYLIVTWLCCLCVMFANRALPAISNVGLFFIFAGVVITILVCAIMPSRSGKGYATNEFVWKEWQNQTGWTSDGFVFCAGMLNGAYAVGVPDCVSHLAEELPKPRINIPKAIAAQMVVGFITAFLYLIAIFYTVNDVTLLFSNPYPFPLAELYRQATNTRAGSLGLLIVIFLPTACTNIGAYITAGRMLWTLGRDDATPFASWIGHIDTRFKNPLNASFACGIICTVLGCIYVGNTTAFNAFLGSFVVLTSSSYLAAILPHILSRRRHILPGPFWMPDSVFYTVSGVSCAYMASFIVIYCFPYAVPFDSKSMNYSCLIAGGLTVFVAGWWWWIRKRGYVGPAKMIEEVERRLSAEARGRQRASISAEKN</sequence>